<sequence length="810" mass="92631">MTNRLRNNLKLCEVSDASMILSGPVSARGQNAVHILMEEIERRTGIRLPVMDSLPNDQRPLISIKMVNSSSSPAYGREGYQIRISQSNGRRLIEIEAADDRGILYGVGKLLRIMVLTRNKIEVPTDVDLAETPHFSLRGHQLGYRPKTNAYDAWTPEIYSQYIRELALFGANSIELVPPITDDERTGPLMKYDPLFMMRHVSEVCDAMDLDVWIWYPNMGSPDNWYPATGNDEEFMKPEYLKRQLEEREEIFSSMKRIDHILVPGGDPGALNAQDLFDFMAMEAELLNKYHPNAKLWVSPQAFNPTDEWLDTFYTNVRKEPAWLAGVAFAPWEKHSLPELRRLIPEGMKIRNYPDITHTINSQYPVHNWDTAFAMTHSRECINPRPMAMKHIHNLLKDEGIVGSLTYSEGINDDVNKFVWSGQDWNPDTPVLETLREYARFLIHPDVEYGVANGLLALERNFEGPMITNRQISHTLNHWRKMESRVDEQVLQNYRFEMGLLRAYYDAYVQRRLIHEQELEQRAMDVLYRANETGIMPAMEQAEEILNRKYSQPVCTDYREKCLDLADRLFAHIGAQLTVSKHQGVSITRGAFVEAIDTPLNDMAYLLSAFQVIRSMEEELARKEALDAIIYRTDPGEGGFYTNFAADQSLLRVEIAHEWKEDPGYLNTALIRHNPGLLETAYSILNGSNSHTLLSRETCNRILPGLTSPPLAWISNLSSYYSAPIKVTYSNLDSRSSYTLQVMGLWGGGVDMLLNGKSTADNRITHRGLMETFEVTPDMIPDGKLEIVWVNEETGIGPYINELWLKKDNG</sequence>
<gene>
    <name evidence="2" type="ORF">PAT3040_02353</name>
</gene>
<keyword evidence="3" id="KW-1185">Reference proteome</keyword>
<dbReference type="GO" id="GO:0005975">
    <property type="term" value="P:carbohydrate metabolic process"/>
    <property type="evidence" value="ECO:0007669"/>
    <property type="project" value="UniProtKB-ARBA"/>
</dbReference>
<dbReference type="Proteomes" id="UP000245202">
    <property type="component" value="Unassembled WGS sequence"/>
</dbReference>
<comment type="caution">
    <text evidence="2">The sequence shown here is derived from an EMBL/GenBank/DDBJ whole genome shotgun (WGS) entry which is preliminary data.</text>
</comment>
<accession>A0A2R5EMD0</accession>
<organism evidence="2 3">
    <name type="scientific">Paenibacillus agaridevorans</name>
    <dbReference type="NCBI Taxonomy" id="171404"/>
    <lineage>
        <taxon>Bacteria</taxon>
        <taxon>Bacillati</taxon>
        <taxon>Bacillota</taxon>
        <taxon>Bacilli</taxon>
        <taxon>Bacillales</taxon>
        <taxon>Paenibacillaceae</taxon>
        <taxon>Paenibacillus</taxon>
    </lineage>
</organism>
<protein>
    <recommendedName>
        <fullName evidence="4">Beta-hexosaminidase bacterial type N-terminal domain-containing protein</fullName>
    </recommendedName>
</protein>
<name>A0A2R5EMD0_9BACL</name>
<dbReference type="Gene3D" id="3.30.379.10">
    <property type="entry name" value="Chitobiase/beta-hexosaminidase domain 2-like"/>
    <property type="match status" value="1"/>
</dbReference>
<keyword evidence="1" id="KW-0378">Hydrolase</keyword>
<dbReference type="SUPFAM" id="SSF51445">
    <property type="entry name" value="(Trans)glycosidases"/>
    <property type="match status" value="1"/>
</dbReference>
<dbReference type="EMBL" id="BDQX01000111">
    <property type="protein sequence ID" value="GBG07792.1"/>
    <property type="molecule type" value="Genomic_DNA"/>
</dbReference>
<reference evidence="2 3" key="1">
    <citation type="submission" date="2017-08" db="EMBL/GenBank/DDBJ databases">
        <title>Substantial Increase in Enzyme Production by Combined Drug-Resistance Mutations in Paenibacillus agaridevorans.</title>
        <authorList>
            <person name="Tanaka Y."/>
            <person name="Funane K."/>
            <person name="Hosaka T."/>
            <person name="Shiwa Y."/>
            <person name="Fujita N."/>
            <person name="Miyazaki T."/>
            <person name="Yoshikawa H."/>
            <person name="Murakami K."/>
            <person name="Kasahara K."/>
            <person name="Inaoka T."/>
            <person name="Hiraga Y."/>
            <person name="Ochi K."/>
        </authorList>
    </citation>
    <scope>NUCLEOTIDE SEQUENCE [LARGE SCALE GENOMIC DNA]</scope>
    <source>
        <strain evidence="2 3">T-3040</strain>
    </source>
</reference>
<proteinExistence type="predicted"/>
<dbReference type="SUPFAM" id="SSF55545">
    <property type="entry name" value="beta-N-acetylhexosaminidase-like domain"/>
    <property type="match status" value="1"/>
</dbReference>
<evidence type="ECO:0008006" key="4">
    <source>
        <dbReference type="Google" id="ProtNLM"/>
    </source>
</evidence>
<evidence type="ECO:0000313" key="3">
    <source>
        <dbReference type="Proteomes" id="UP000245202"/>
    </source>
</evidence>
<dbReference type="InterPro" id="IPR017853">
    <property type="entry name" value="GH"/>
</dbReference>
<dbReference type="AlphaFoldDB" id="A0A2R5EMD0"/>
<evidence type="ECO:0000313" key="2">
    <source>
        <dbReference type="EMBL" id="GBG07792.1"/>
    </source>
</evidence>
<dbReference type="RefSeq" id="WP_108992808.1">
    <property type="nucleotide sequence ID" value="NZ_BDQX01000111.1"/>
</dbReference>
<dbReference type="InterPro" id="IPR029018">
    <property type="entry name" value="Hex-like_dom2"/>
</dbReference>
<evidence type="ECO:0000256" key="1">
    <source>
        <dbReference type="ARBA" id="ARBA00022801"/>
    </source>
</evidence>
<dbReference type="GO" id="GO:0016787">
    <property type="term" value="F:hydrolase activity"/>
    <property type="evidence" value="ECO:0007669"/>
    <property type="project" value="UniProtKB-KW"/>
</dbReference>